<dbReference type="InterPro" id="IPR044855">
    <property type="entry name" value="CoA-Trfase_III_dom3_sf"/>
</dbReference>
<dbReference type="PANTHER" id="PTHR48207">
    <property type="entry name" value="SUCCINATE--HYDROXYMETHYLGLUTARATE COA-TRANSFERASE"/>
    <property type="match status" value="1"/>
</dbReference>
<evidence type="ECO:0000313" key="3">
    <source>
        <dbReference type="Proteomes" id="UP001212803"/>
    </source>
</evidence>
<sequence length="400" mass="44004">MFPNAPHTGLPLSGLVVLDCTIWQQGTYATAMLADFGADVIKIEGPDAPDPGRGLSEAYFESHNRNKRGIVVDLKHPDGRETVLRLAEQADVFVQNMRQGVMERLGLGYDDLRARNPAIIYATASGYGSKGPHARWPAMDILGQARGGTMMMQGPPDQPPVFSFGGMADQVGAISLSYGILLALIHRARTGEGQQVEASLLGGQVMLQSFNITGTLFTGQVPPRRAREDAAPLWNVYRCRDGGWIALSMAQLSRWWAPFCEALGRPDLRDDPRFNALPAHMEHRAELIAELDRIFAGRDQWEWVEYLCGQGLPVAPVQDYAQLIRDPQVVANGYIAEYDHRSGERRRMVGPAVQLGATPGSIRRGAPEFDEHTEEVLLEFGFGWDEVERLRSAGAIGSRG</sequence>
<dbReference type="RefSeq" id="WP_270056404.1">
    <property type="nucleotide sequence ID" value="NZ_CP115149.1"/>
</dbReference>
<reference evidence="2 3" key="1">
    <citation type="journal article" date="2023" name="ISME J.">
        <title>Thermophilic Dehalococcoidia with unusual traits shed light on an unexpected past.</title>
        <authorList>
            <person name="Palmer M."/>
            <person name="Covington J.K."/>
            <person name="Zhou E.M."/>
            <person name="Thomas S.C."/>
            <person name="Habib N."/>
            <person name="Seymour C.O."/>
            <person name="Lai D."/>
            <person name="Johnston J."/>
            <person name="Hashimi A."/>
            <person name="Jiao J.Y."/>
            <person name="Muok A.R."/>
            <person name="Liu L."/>
            <person name="Xian W.D."/>
            <person name="Zhi X.Y."/>
            <person name="Li M.M."/>
            <person name="Silva L.P."/>
            <person name="Bowen B.P."/>
            <person name="Louie K."/>
            <person name="Briegel A."/>
            <person name="Pett-Ridge J."/>
            <person name="Weber P.K."/>
            <person name="Tocheva E.I."/>
            <person name="Woyke T."/>
            <person name="Northen T.R."/>
            <person name="Mayali X."/>
            <person name="Li W.J."/>
            <person name="Hedlund B.P."/>
        </authorList>
    </citation>
    <scope>NUCLEOTIDE SEQUENCE [LARGE SCALE GENOMIC DNA]</scope>
    <source>
        <strain evidence="2 3">YIM 72310</strain>
    </source>
</reference>
<gene>
    <name evidence="2" type="ORF">O0235_14075</name>
</gene>
<dbReference type="InterPro" id="IPR050483">
    <property type="entry name" value="CoA-transferase_III_domain"/>
</dbReference>
<dbReference type="GO" id="GO:0016740">
    <property type="term" value="F:transferase activity"/>
    <property type="evidence" value="ECO:0007669"/>
    <property type="project" value="UniProtKB-KW"/>
</dbReference>
<dbReference type="Gene3D" id="3.40.50.10540">
    <property type="entry name" value="Crotonobetainyl-coa:carnitine coa-transferase, domain 1"/>
    <property type="match status" value="1"/>
</dbReference>
<dbReference type="SUPFAM" id="SSF89796">
    <property type="entry name" value="CoA-transferase family III (CaiB/BaiF)"/>
    <property type="match status" value="1"/>
</dbReference>
<name>A0ABY7M5U3_9CHLR</name>
<dbReference type="PANTHER" id="PTHR48207:SF3">
    <property type="entry name" value="SUCCINATE--HYDROXYMETHYLGLUTARATE COA-TRANSFERASE"/>
    <property type="match status" value="1"/>
</dbReference>
<dbReference type="EMBL" id="CP115149">
    <property type="protein sequence ID" value="WBL35879.1"/>
    <property type="molecule type" value="Genomic_DNA"/>
</dbReference>
<proteinExistence type="predicted"/>
<dbReference type="Gene3D" id="3.30.1540.10">
    <property type="entry name" value="formyl-coa transferase, domain 3"/>
    <property type="match status" value="1"/>
</dbReference>
<keyword evidence="1 2" id="KW-0808">Transferase</keyword>
<dbReference type="Pfam" id="PF02515">
    <property type="entry name" value="CoA_transf_3"/>
    <property type="match status" value="1"/>
</dbReference>
<evidence type="ECO:0000313" key="2">
    <source>
        <dbReference type="EMBL" id="WBL35879.1"/>
    </source>
</evidence>
<organism evidence="2 3">
    <name type="scientific">Tepidiforma flava</name>
    <dbReference type="NCBI Taxonomy" id="3004094"/>
    <lineage>
        <taxon>Bacteria</taxon>
        <taxon>Bacillati</taxon>
        <taxon>Chloroflexota</taxon>
        <taxon>Tepidiformia</taxon>
        <taxon>Tepidiformales</taxon>
        <taxon>Tepidiformaceae</taxon>
        <taxon>Tepidiforma</taxon>
    </lineage>
</organism>
<keyword evidence="3" id="KW-1185">Reference proteome</keyword>
<protein>
    <submittedName>
        <fullName evidence="2">CoA transferase</fullName>
    </submittedName>
</protein>
<dbReference type="Proteomes" id="UP001212803">
    <property type="component" value="Chromosome"/>
</dbReference>
<evidence type="ECO:0000256" key="1">
    <source>
        <dbReference type="ARBA" id="ARBA00022679"/>
    </source>
</evidence>
<accession>A0ABY7M5U3</accession>
<dbReference type="InterPro" id="IPR003673">
    <property type="entry name" value="CoA-Trfase_fam_III"/>
</dbReference>
<dbReference type="InterPro" id="IPR023606">
    <property type="entry name" value="CoA-Trfase_III_dom_1_sf"/>
</dbReference>